<feature type="transmembrane region" description="Helical" evidence="7">
    <location>
        <begin position="99"/>
        <end position="119"/>
    </location>
</feature>
<dbReference type="GO" id="GO:0005886">
    <property type="term" value="C:plasma membrane"/>
    <property type="evidence" value="ECO:0007669"/>
    <property type="project" value="TreeGrafter"/>
</dbReference>
<evidence type="ECO:0000256" key="6">
    <source>
        <dbReference type="SAM" id="MobiDB-lite"/>
    </source>
</evidence>
<dbReference type="Gene3D" id="1.20.1720.10">
    <property type="entry name" value="Multidrug resistance protein D"/>
    <property type="match status" value="1"/>
</dbReference>
<feature type="transmembrane region" description="Helical" evidence="7">
    <location>
        <begin position="501"/>
        <end position="520"/>
    </location>
</feature>
<evidence type="ECO:0000256" key="7">
    <source>
        <dbReference type="SAM" id="Phobius"/>
    </source>
</evidence>
<protein>
    <recommendedName>
        <fullName evidence="8">Major facilitator superfamily (MFS) profile domain-containing protein</fullName>
    </recommendedName>
</protein>
<comment type="subcellular location">
    <subcellularLocation>
        <location evidence="1">Membrane</location>
        <topology evidence="1">Multi-pass membrane protein</topology>
    </subcellularLocation>
</comment>
<dbReference type="GeneID" id="38114270"/>
<dbReference type="InterPro" id="IPR020846">
    <property type="entry name" value="MFS_dom"/>
</dbReference>
<gene>
    <name evidence="9" type="ORF">DSM5745_03900</name>
</gene>
<keyword evidence="5 7" id="KW-0472">Membrane</keyword>
<feature type="transmembrane region" description="Helical" evidence="7">
    <location>
        <begin position="125"/>
        <end position="146"/>
    </location>
</feature>
<feature type="compositionally biased region" description="Basic and acidic residues" evidence="6">
    <location>
        <begin position="546"/>
        <end position="561"/>
    </location>
</feature>
<dbReference type="EMBL" id="PVWQ01000004">
    <property type="protein sequence ID" value="RDW83574.1"/>
    <property type="molecule type" value="Genomic_DNA"/>
</dbReference>
<organism evidence="9 10">
    <name type="scientific">Aspergillus mulundensis</name>
    <dbReference type="NCBI Taxonomy" id="1810919"/>
    <lineage>
        <taxon>Eukaryota</taxon>
        <taxon>Fungi</taxon>
        <taxon>Dikarya</taxon>
        <taxon>Ascomycota</taxon>
        <taxon>Pezizomycotina</taxon>
        <taxon>Eurotiomycetes</taxon>
        <taxon>Eurotiomycetidae</taxon>
        <taxon>Eurotiales</taxon>
        <taxon>Aspergillaceae</taxon>
        <taxon>Aspergillus</taxon>
        <taxon>Aspergillus subgen. Nidulantes</taxon>
    </lineage>
</organism>
<feature type="transmembrane region" description="Helical" evidence="7">
    <location>
        <begin position="185"/>
        <end position="207"/>
    </location>
</feature>
<dbReference type="Gene3D" id="1.20.1250.20">
    <property type="entry name" value="MFS general substrate transporter like domains"/>
    <property type="match status" value="1"/>
</dbReference>
<feature type="transmembrane region" description="Helical" evidence="7">
    <location>
        <begin position="339"/>
        <end position="357"/>
    </location>
</feature>
<reference evidence="9 10" key="1">
    <citation type="journal article" date="2018" name="IMA Fungus">
        <title>IMA Genome-F 9: Draft genome sequence of Annulohypoxylon stygium, Aspergillus mulundensis, Berkeleyomyces basicola (syn. Thielaviopsis basicola), Ceratocystis smalleyi, two Cercospora beticola strains, Coleophoma cylindrospora, Fusarium fracticaudum, Phialophora cf. hyalina, and Morchella septimelata.</title>
        <authorList>
            <person name="Wingfield B.D."/>
            <person name="Bills G.F."/>
            <person name="Dong Y."/>
            <person name="Huang W."/>
            <person name="Nel W.J."/>
            <person name="Swalarsk-Parry B.S."/>
            <person name="Vaghefi N."/>
            <person name="Wilken P.M."/>
            <person name="An Z."/>
            <person name="de Beer Z.W."/>
            <person name="De Vos L."/>
            <person name="Chen L."/>
            <person name="Duong T.A."/>
            <person name="Gao Y."/>
            <person name="Hammerbacher A."/>
            <person name="Kikkert J.R."/>
            <person name="Li Y."/>
            <person name="Li H."/>
            <person name="Li K."/>
            <person name="Li Q."/>
            <person name="Liu X."/>
            <person name="Ma X."/>
            <person name="Naidoo K."/>
            <person name="Pethybridge S.J."/>
            <person name="Sun J."/>
            <person name="Steenkamp E.T."/>
            <person name="van der Nest M.A."/>
            <person name="van Wyk S."/>
            <person name="Wingfield M.J."/>
            <person name="Xiong C."/>
            <person name="Yue Q."/>
            <person name="Zhang X."/>
        </authorList>
    </citation>
    <scope>NUCLEOTIDE SEQUENCE [LARGE SCALE GENOMIC DNA]</scope>
    <source>
        <strain evidence="9 10">DSM 5745</strain>
    </source>
</reference>
<evidence type="ECO:0000259" key="8">
    <source>
        <dbReference type="PROSITE" id="PS50850"/>
    </source>
</evidence>
<feature type="domain" description="Major facilitator superfamily (MFS) profile" evidence="8">
    <location>
        <begin position="35"/>
        <end position="524"/>
    </location>
</feature>
<dbReference type="GO" id="GO:0022857">
    <property type="term" value="F:transmembrane transporter activity"/>
    <property type="evidence" value="ECO:0007669"/>
    <property type="project" value="InterPro"/>
</dbReference>
<feature type="transmembrane region" description="Helical" evidence="7">
    <location>
        <begin position="260"/>
        <end position="279"/>
    </location>
</feature>
<proteinExistence type="inferred from homology"/>
<feature type="region of interest" description="Disordered" evidence="6">
    <location>
        <begin position="529"/>
        <end position="588"/>
    </location>
</feature>
<feature type="transmembrane region" description="Helical" evidence="7">
    <location>
        <begin position="228"/>
        <end position="248"/>
    </location>
</feature>
<comment type="similarity">
    <text evidence="2">Belongs to the major facilitator superfamily. TCR/Tet family.</text>
</comment>
<sequence>MAGDSEQGNSKPAGTPLPPKPLEYEQISLARLMILLFPVTLTYFLLLLDTSIIATAIPQITSSFNSLLDVGWYGSAYQLGYAAFQPMSGKLYTYFNTKWTYLIFFAVFELGSVLCAAATSSTMLIVGRAVAGLGSSVLMNGALTIISDCVPPHRQPLVMGMNMALGQLGTACGPLIGGALTEKVSWRWCFYINLPIGGVVFLMVLLTRLPTGIEKPPARDVIRTAVKSLDLVGFVLIAPAVTMLLLALEWGGNQYAWDSSRIIGLFVGSGATFLVFLGWEYTRGENAMLPLSIIRLRVIWSAAGTLFCFYGVMFPFNYYLPIYFQVVKNDSALMSGVHMLPNILAQVLFAVTAGALVQRFGYYLPPIVLGTALMTVGSGLLSTIGISTPEHDLIGFQIIFGAGIGLSVSIPFITIPHLIPRPKIPTAMAIVVFSQFLGGAVMLSASQTIFTNSLRDLLANDLPGTEGVRIIDSGARSVRDIVAGAQLTAVLEDYSTAIDRIFYMGIALGGGAFLFCWGLGWRDIRQKEETAEEKPTLETVEVEDPEANRHPHPGEQIESAKESFTGRSESYEISESHDGTERKAKTTK</sequence>
<dbReference type="InterPro" id="IPR036259">
    <property type="entry name" value="MFS_trans_sf"/>
</dbReference>
<feature type="transmembrane region" description="Helical" evidence="7">
    <location>
        <begin position="29"/>
        <end position="48"/>
    </location>
</feature>
<dbReference type="FunFam" id="1.20.1250.20:FF:000196">
    <property type="entry name" value="MFS toxin efflux pump (AflT)"/>
    <property type="match status" value="1"/>
</dbReference>
<dbReference type="CDD" id="cd17502">
    <property type="entry name" value="MFS_Azr1_MDR_like"/>
    <property type="match status" value="1"/>
</dbReference>
<feature type="transmembrane region" description="Helical" evidence="7">
    <location>
        <begin position="364"/>
        <end position="387"/>
    </location>
</feature>
<evidence type="ECO:0000256" key="4">
    <source>
        <dbReference type="ARBA" id="ARBA00022989"/>
    </source>
</evidence>
<comment type="caution">
    <text evidence="9">The sequence shown here is derived from an EMBL/GenBank/DDBJ whole genome shotgun (WGS) entry which is preliminary data.</text>
</comment>
<keyword evidence="4 7" id="KW-1133">Transmembrane helix</keyword>
<dbReference type="PANTHER" id="PTHR23501">
    <property type="entry name" value="MAJOR FACILITATOR SUPERFAMILY"/>
    <property type="match status" value="1"/>
</dbReference>
<evidence type="ECO:0000313" key="10">
    <source>
        <dbReference type="Proteomes" id="UP000256690"/>
    </source>
</evidence>
<dbReference type="RefSeq" id="XP_026604912.1">
    <property type="nucleotide sequence ID" value="XM_026745916.1"/>
</dbReference>
<feature type="transmembrane region" description="Helical" evidence="7">
    <location>
        <begin position="427"/>
        <end position="450"/>
    </location>
</feature>
<feature type="compositionally biased region" description="Basic and acidic residues" evidence="6">
    <location>
        <begin position="574"/>
        <end position="588"/>
    </location>
</feature>
<evidence type="ECO:0000256" key="1">
    <source>
        <dbReference type="ARBA" id="ARBA00004141"/>
    </source>
</evidence>
<evidence type="ECO:0000256" key="2">
    <source>
        <dbReference type="ARBA" id="ARBA00007520"/>
    </source>
</evidence>
<name>A0A3D8SBW1_9EURO</name>
<evidence type="ECO:0000256" key="3">
    <source>
        <dbReference type="ARBA" id="ARBA00022692"/>
    </source>
</evidence>
<dbReference type="InterPro" id="IPR011701">
    <property type="entry name" value="MFS"/>
</dbReference>
<evidence type="ECO:0000256" key="5">
    <source>
        <dbReference type="ARBA" id="ARBA00023136"/>
    </source>
</evidence>
<feature type="transmembrane region" description="Helical" evidence="7">
    <location>
        <begin position="299"/>
        <end position="319"/>
    </location>
</feature>
<dbReference type="AlphaFoldDB" id="A0A3D8SBW1"/>
<dbReference type="OrthoDB" id="10021397at2759"/>
<feature type="transmembrane region" description="Helical" evidence="7">
    <location>
        <begin position="393"/>
        <end position="415"/>
    </location>
</feature>
<dbReference type="Pfam" id="PF07690">
    <property type="entry name" value="MFS_1"/>
    <property type="match status" value="1"/>
</dbReference>
<dbReference type="PANTHER" id="PTHR23501:SF193">
    <property type="entry name" value="MULTIDRUG TRANSPORTER, PUTATIVE (AFU_ORTHOLOGUE AFUA_8G00940)-RELATED"/>
    <property type="match status" value="1"/>
</dbReference>
<accession>A0A3D8SBW1</accession>
<dbReference type="FunFam" id="1.20.1720.10:FF:000012">
    <property type="entry name" value="MFS toxin efflux pump (AflT)"/>
    <property type="match status" value="1"/>
</dbReference>
<dbReference type="PROSITE" id="PS50850">
    <property type="entry name" value="MFS"/>
    <property type="match status" value="1"/>
</dbReference>
<evidence type="ECO:0000313" key="9">
    <source>
        <dbReference type="EMBL" id="RDW83574.1"/>
    </source>
</evidence>
<keyword evidence="10" id="KW-1185">Reference proteome</keyword>
<dbReference type="SUPFAM" id="SSF103473">
    <property type="entry name" value="MFS general substrate transporter"/>
    <property type="match status" value="1"/>
</dbReference>
<keyword evidence="3 7" id="KW-0812">Transmembrane</keyword>
<dbReference type="Proteomes" id="UP000256690">
    <property type="component" value="Unassembled WGS sequence"/>
</dbReference>